<dbReference type="GO" id="GO:0005886">
    <property type="term" value="C:plasma membrane"/>
    <property type="evidence" value="ECO:0007669"/>
    <property type="project" value="TreeGrafter"/>
</dbReference>
<dbReference type="OrthoDB" id="9812349at2"/>
<dbReference type="Proteomes" id="UP000237983">
    <property type="component" value="Unassembled WGS sequence"/>
</dbReference>
<dbReference type="RefSeq" id="WP_106210343.1">
    <property type="nucleotide sequence ID" value="NZ_PVTL01000002.1"/>
</dbReference>
<sequence>MNFGQAIASVFSNYAQFGGFATRSEYWWWTLFSTIVSLVLSVIDVAINPESSVEVLATLWALVVFLPSLAVAVRRLRDAGYGWPMLFWGLVPIVGAIVLIVLWCQPTRISAPAVYDPYNV</sequence>
<dbReference type="InterPro" id="IPR008523">
    <property type="entry name" value="DUF805"/>
</dbReference>
<feature type="transmembrane region" description="Helical" evidence="1">
    <location>
        <begin position="26"/>
        <end position="43"/>
    </location>
</feature>
<reference evidence="2 3" key="1">
    <citation type="submission" date="2018-03" db="EMBL/GenBank/DDBJ databases">
        <title>Genomic Encyclopedia of Type Strains, Phase III (KMG-III): the genomes of soil and plant-associated and newly described type strains.</title>
        <authorList>
            <person name="Whitman W."/>
        </authorList>
    </citation>
    <scope>NUCLEOTIDE SEQUENCE [LARGE SCALE GENOMIC DNA]</scope>
    <source>
        <strain evidence="2 3">CGMCC 1.12484</strain>
    </source>
</reference>
<name>A0A2T0VH08_9MICO</name>
<comment type="caution">
    <text evidence="2">The sequence shown here is derived from an EMBL/GenBank/DDBJ whole genome shotgun (WGS) entry which is preliminary data.</text>
</comment>
<dbReference type="AlphaFoldDB" id="A0A2T0VH08"/>
<evidence type="ECO:0000313" key="2">
    <source>
        <dbReference type="EMBL" id="PRY69508.1"/>
    </source>
</evidence>
<dbReference type="Pfam" id="PF05656">
    <property type="entry name" value="DUF805"/>
    <property type="match status" value="1"/>
</dbReference>
<evidence type="ECO:0000256" key="1">
    <source>
        <dbReference type="SAM" id="Phobius"/>
    </source>
</evidence>
<keyword evidence="1" id="KW-0472">Membrane</keyword>
<evidence type="ECO:0000313" key="3">
    <source>
        <dbReference type="Proteomes" id="UP000237983"/>
    </source>
</evidence>
<accession>A0A2T0VH08</accession>
<keyword evidence="1" id="KW-0812">Transmembrane</keyword>
<organism evidence="2 3">
    <name type="scientific">Glaciihabitans tibetensis</name>
    <dbReference type="NCBI Taxonomy" id="1266600"/>
    <lineage>
        <taxon>Bacteria</taxon>
        <taxon>Bacillati</taxon>
        <taxon>Actinomycetota</taxon>
        <taxon>Actinomycetes</taxon>
        <taxon>Micrococcales</taxon>
        <taxon>Microbacteriaceae</taxon>
        <taxon>Glaciihabitans</taxon>
    </lineage>
</organism>
<feature type="transmembrane region" description="Helical" evidence="1">
    <location>
        <begin position="85"/>
        <end position="104"/>
    </location>
</feature>
<dbReference type="EMBL" id="PVTL01000002">
    <property type="protein sequence ID" value="PRY69508.1"/>
    <property type="molecule type" value="Genomic_DNA"/>
</dbReference>
<gene>
    <name evidence="2" type="ORF">B0I08_102183</name>
</gene>
<dbReference type="PANTHER" id="PTHR34980">
    <property type="entry name" value="INNER MEMBRANE PROTEIN-RELATED-RELATED"/>
    <property type="match status" value="1"/>
</dbReference>
<keyword evidence="3" id="KW-1185">Reference proteome</keyword>
<proteinExistence type="predicted"/>
<protein>
    <submittedName>
        <fullName evidence="2">Uncharacterized membrane protein YhaH (DUF805 family)</fullName>
    </submittedName>
</protein>
<keyword evidence="1" id="KW-1133">Transmembrane helix</keyword>
<feature type="transmembrane region" description="Helical" evidence="1">
    <location>
        <begin position="55"/>
        <end position="73"/>
    </location>
</feature>
<dbReference type="PANTHER" id="PTHR34980:SF2">
    <property type="entry name" value="INNER MEMBRANE PROTEIN YHAH-RELATED"/>
    <property type="match status" value="1"/>
</dbReference>